<dbReference type="CDD" id="cd08249">
    <property type="entry name" value="enoyl_reductase_like"/>
    <property type="match status" value="1"/>
</dbReference>
<dbReference type="Pfam" id="PF08240">
    <property type="entry name" value="ADH_N"/>
    <property type="match status" value="1"/>
</dbReference>
<feature type="domain" description="Enoyl reductase (ER)" evidence="3">
    <location>
        <begin position="15"/>
        <end position="342"/>
    </location>
</feature>
<comment type="caution">
    <text evidence="4">The sequence shown here is derived from an EMBL/GenBank/DDBJ whole genome shotgun (WGS) entry which is preliminary data.</text>
</comment>
<comment type="similarity">
    <text evidence="1">Belongs to the zinc-containing alcohol dehydrogenase family.</text>
</comment>
<keyword evidence="5" id="KW-1185">Reference proteome</keyword>
<dbReference type="OrthoDB" id="48317at2759"/>
<dbReference type="InterPro" id="IPR011032">
    <property type="entry name" value="GroES-like_sf"/>
</dbReference>
<dbReference type="Gene3D" id="3.40.50.720">
    <property type="entry name" value="NAD(P)-binding Rossmann-like Domain"/>
    <property type="match status" value="1"/>
</dbReference>
<dbReference type="EMBL" id="JAANYQ010000002">
    <property type="protein sequence ID" value="KAF4126190.1"/>
    <property type="molecule type" value="Genomic_DNA"/>
</dbReference>
<accession>A0A9P4Z1Y4</accession>
<dbReference type="Proteomes" id="UP000749293">
    <property type="component" value="Unassembled WGS sequence"/>
</dbReference>
<gene>
    <name evidence="4" type="ORF">GMORB2_1436</name>
</gene>
<sequence length="345" mass="36110">MSNEAFWIDEAQADGRVGPAPMPTCGPDEIVVRIRAVSVNPIDKAVQQDGLFLTEYPAIIGVDGAGEVCAVGANVRGYAPGDHVISCFTGMLPPAAEYQKAAYQRYAVAHPGLSCKLPKSVAFSEAAVLPLAMISAADALFNTTGMQLSWPQVPPATPSGKTVVVWGASSSVGSCAVQLLVAAGYTVVAVAGAHNFDLCKTAGATQVFDHSSPTIVENIAEKLAGDDIAGILGVIVTEEALQSVVDLHVKLRSKGKAGSLVPPHMEIPCKVPEGLTVTKTHCGYVPYEGLALHLWGEWLPEAMANGTLKYLPAPVVVGKGLDKIQDAIYRQMKGVSGQKIVIDID</sequence>
<dbReference type="PANTHER" id="PTHR45348:SF2">
    <property type="entry name" value="ZINC-TYPE ALCOHOL DEHYDROGENASE-LIKE PROTEIN C2E1P3.01"/>
    <property type="match status" value="1"/>
</dbReference>
<dbReference type="InterPro" id="IPR013149">
    <property type="entry name" value="ADH-like_C"/>
</dbReference>
<dbReference type="RefSeq" id="XP_035324842.1">
    <property type="nucleotide sequence ID" value="XM_035463418.1"/>
</dbReference>
<evidence type="ECO:0000313" key="4">
    <source>
        <dbReference type="EMBL" id="KAF4126190.1"/>
    </source>
</evidence>
<dbReference type="SMART" id="SM00829">
    <property type="entry name" value="PKS_ER"/>
    <property type="match status" value="1"/>
</dbReference>
<dbReference type="Pfam" id="PF00107">
    <property type="entry name" value="ADH_zinc_N"/>
    <property type="match status" value="1"/>
</dbReference>
<dbReference type="GeneID" id="55967666"/>
<keyword evidence="2" id="KW-0560">Oxidoreductase</keyword>
<evidence type="ECO:0000256" key="2">
    <source>
        <dbReference type="ARBA" id="ARBA00023002"/>
    </source>
</evidence>
<organism evidence="4 5">
    <name type="scientific">Geosmithia morbida</name>
    <dbReference type="NCBI Taxonomy" id="1094350"/>
    <lineage>
        <taxon>Eukaryota</taxon>
        <taxon>Fungi</taxon>
        <taxon>Dikarya</taxon>
        <taxon>Ascomycota</taxon>
        <taxon>Pezizomycotina</taxon>
        <taxon>Sordariomycetes</taxon>
        <taxon>Hypocreomycetidae</taxon>
        <taxon>Hypocreales</taxon>
        <taxon>Bionectriaceae</taxon>
        <taxon>Geosmithia</taxon>
    </lineage>
</organism>
<dbReference type="GO" id="GO:0016651">
    <property type="term" value="F:oxidoreductase activity, acting on NAD(P)H"/>
    <property type="evidence" value="ECO:0007669"/>
    <property type="project" value="InterPro"/>
</dbReference>
<dbReference type="InterPro" id="IPR013154">
    <property type="entry name" value="ADH-like_N"/>
</dbReference>
<protein>
    <submittedName>
        <fullName evidence="4">NADPH:quinone reductase or related Zn-dependent oxidoreductase</fullName>
    </submittedName>
</protein>
<name>A0A9P4Z1Y4_9HYPO</name>
<reference evidence="4" key="1">
    <citation type="submission" date="2020-03" db="EMBL/GenBank/DDBJ databases">
        <title>Site-based positive gene gene selection in Geosmithia morbida across the United States reveals a broad range of putative effectors and factors for local host and environmental adapation.</title>
        <authorList>
            <person name="Onufrak A."/>
            <person name="Murdoch R.W."/>
            <person name="Gazis R."/>
            <person name="Huff M."/>
            <person name="Staton M."/>
            <person name="Klingeman W."/>
            <person name="Hadziabdic D."/>
        </authorList>
    </citation>
    <scope>NUCLEOTIDE SEQUENCE</scope>
    <source>
        <strain evidence="4">1262</strain>
    </source>
</reference>
<dbReference type="InterPro" id="IPR047122">
    <property type="entry name" value="Trans-enoyl_RdTase-like"/>
</dbReference>
<dbReference type="InterPro" id="IPR036291">
    <property type="entry name" value="NAD(P)-bd_dom_sf"/>
</dbReference>
<dbReference type="AlphaFoldDB" id="A0A9P4Z1Y4"/>
<dbReference type="Gene3D" id="3.90.180.10">
    <property type="entry name" value="Medium-chain alcohol dehydrogenases, catalytic domain"/>
    <property type="match status" value="1"/>
</dbReference>
<dbReference type="SUPFAM" id="SSF51735">
    <property type="entry name" value="NAD(P)-binding Rossmann-fold domains"/>
    <property type="match status" value="1"/>
</dbReference>
<evidence type="ECO:0000256" key="1">
    <source>
        <dbReference type="ARBA" id="ARBA00008072"/>
    </source>
</evidence>
<dbReference type="SUPFAM" id="SSF50129">
    <property type="entry name" value="GroES-like"/>
    <property type="match status" value="1"/>
</dbReference>
<evidence type="ECO:0000313" key="5">
    <source>
        <dbReference type="Proteomes" id="UP000749293"/>
    </source>
</evidence>
<dbReference type="InterPro" id="IPR020843">
    <property type="entry name" value="ER"/>
</dbReference>
<proteinExistence type="inferred from homology"/>
<dbReference type="PANTHER" id="PTHR45348">
    <property type="entry name" value="HYPOTHETICAL OXIDOREDUCTASE (EUROFUNG)"/>
    <property type="match status" value="1"/>
</dbReference>
<evidence type="ECO:0000259" key="3">
    <source>
        <dbReference type="SMART" id="SM00829"/>
    </source>
</evidence>